<reference evidence="1" key="2">
    <citation type="journal article" date="2023" name="IMA Fungus">
        <title>Comparative genomic study of the Penicillium genus elucidates a diverse pangenome and 15 lateral gene transfer events.</title>
        <authorList>
            <person name="Petersen C."/>
            <person name="Sorensen T."/>
            <person name="Nielsen M.R."/>
            <person name="Sondergaard T.E."/>
            <person name="Sorensen J.L."/>
            <person name="Fitzpatrick D.A."/>
            <person name="Frisvad J.C."/>
            <person name="Nielsen K.L."/>
        </authorList>
    </citation>
    <scope>NUCLEOTIDE SEQUENCE</scope>
    <source>
        <strain evidence="1">IBT 30761</strain>
    </source>
</reference>
<organism evidence="1 2">
    <name type="scientific">Penicillium argentinense</name>
    <dbReference type="NCBI Taxonomy" id="1131581"/>
    <lineage>
        <taxon>Eukaryota</taxon>
        <taxon>Fungi</taxon>
        <taxon>Dikarya</taxon>
        <taxon>Ascomycota</taxon>
        <taxon>Pezizomycotina</taxon>
        <taxon>Eurotiomycetes</taxon>
        <taxon>Eurotiomycetidae</taxon>
        <taxon>Eurotiales</taxon>
        <taxon>Aspergillaceae</taxon>
        <taxon>Penicillium</taxon>
    </lineage>
</organism>
<accession>A0A9W9JUY0</accession>
<dbReference type="RefSeq" id="XP_056468589.1">
    <property type="nucleotide sequence ID" value="XM_056623601.1"/>
</dbReference>
<dbReference type="GeneID" id="81362580"/>
<dbReference type="AlphaFoldDB" id="A0A9W9JUY0"/>
<reference evidence="1" key="1">
    <citation type="submission" date="2022-11" db="EMBL/GenBank/DDBJ databases">
        <authorList>
            <person name="Petersen C."/>
        </authorList>
    </citation>
    <scope>NUCLEOTIDE SEQUENCE</scope>
    <source>
        <strain evidence="1">IBT 30761</strain>
    </source>
</reference>
<protein>
    <submittedName>
        <fullName evidence="1">Uncharacterized protein</fullName>
    </submittedName>
</protein>
<evidence type="ECO:0000313" key="2">
    <source>
        <dbReference type="Proteomes" id="UP001149074"/>
    </source>
</evidence>
<comment type="caution">
    <text evidence="1">The sequence shown here is derived from an EMBL/GenBank/DDBJ whole genome shotgun (WGS) entry which is preliminary data.</text>
</comment>
<keyword evidence="2" id="KW-1185">Reference proteome</keyword>
<gene>
    <name evidence="1" type="ORF">N7532_011110</name>
</gene>
<sequence length="127" mass="13681">MSTVPSRSLQASALTFVILSIGHTLGGKEWTAEKVFKNIKGSRPWACGTVGWYQGSAFFLLTGILHYQWSKDPSALQDPLNKAMAAIVNVLLWSSSAWYAKTGVKENAVVVGLSAALQAFSVGKHLL</sequence>
<dbReference type="EMBL" id="JAPQKI010000011">
    <property type="protein sequence ID" value="KAJ5082067.1"/>
    <property type="molecule type" value="Genomic_DNA"/>
</dbReference>
<dbReference type="OrthoDB" id="5399817at2759"/>
<dbReference type="Proteomes" id="UP001149074">
    <property type="component" value="Unassembled WGS sequence"/>
</dbReference>
<evidence type="ECO:0000313" key="1">
    <source>
        <dbReference type="EMBL" id="KAJ5082067.1"/>
    </source>
</evidence>
<proteinExistence type="predicted"/>
<name>A0A9W9JUY0_9EURO</name>